<protein>
    <submittedName>
        <fullName evidence="1">Uncharacterized protein</fullName>
    </submittedName>
</protein>
<reference evidence="1" key="1">
    <citation type="submission" date="2018-12" db="EMBL/GenBank/DDBJ databases">
        <authorList>
            <person name="Syme R.A."/>
            <person name="Farfan-Caceres L."/>
            <person name="Lichtenzveig J."/>
        </authorList>
    </citation>
    <scope>NUCLEOTIDE SEQUENCE</scope>
    <source>
        <strain evidence="1">Al4</strain>
    </source>
</reference>
<evidence type="ECO:0000313" key="2">
    <source>
        <dbReference type="Proteomes" id="UP000651452"/>
    </source>
</evidence>
<dbReference type="OrthoDB" id="3753685at2759"/>
<accession>A0A8H7MEC2</accession>
<dbReference type="Proteomes" id="UP000651452">
    <property type="component" value="Unassembled WGS sequence"/>
</dbReference>
<proteinExistence type="predicted"/>
<evidence type="ECO:0000313" key="1">
    <source>
        <dbReference type="EMBL" id="KAF9693129.1"/>
    </source>
</evidence>
<keyword evidence="2" id="KW-1185">Reference proteome</keyword>
<gene>
    <name evidence="1" type="ORF">EKO04_008633</name>
</gene>
<dbReference type="AlphaFoldDB" id="A0A8H7MEC2"/>
<sequence>MSGVICTWAANIPQSSEEWYEEEYIPSMATKLAQHALHCEVVETGLDEEVDGVGTQEAPWKWLTVYEVDDADKATAATYDESNHASMTGGLEHARFDVRTYSELARWQADDWQGEHADIASVAVMEWQVEEGREKEVIDFYKAEAAPTIASSPDVLRFRIFKIQNATVLKAGSYDTLEQKNLHTYLTLAELESEEWPWDVVVALGEKPQWRKYFEGQTVVKWQSSHYLVKRSYPDADEDGGSD</sequence>
<organism evidence="1 2">
    <name type="scientific">Ascochyta lentis</name>
    <dbReference type="NCBI Taxonomy" id="205686"/>
    <lineage>
        <taxon>Eukaryota</taxon>
        <taxon>Fungi</taxon>
        <taxon>Dikarya</taxon>
        <taxon>Ascomycota</taxon>
        <taxon>Pezizomycotina</taxon>
        <taxon>Dothideomycetes</taxon>
        <taxon>Pleosporomycetidae</taxon>
        <taxon>Pleosporales</taxon>
        <taxon>Pleosporineae</taxon>
        <taxon>Didymellaceae</taxon>
        <taxon>Ascochyta</taxon>
    </lineage>
</organism>
<name>A0A8H7MEC2_9PLEO</name>
<dbReference type="EMBL" id="RZGK01000016">
    <property type="protein sequence ID" value="KAF9693129.1"/>
    <property type="molecule type" value="Genomic_DNA"/>
</dbReference>
<comment type="caution">
    <text evidence="1">The sequence shown here is derived from an EMBL/GenBank/DDBJ whole genome shotgun (WGS) entry which is preliminary data.</text>
</comment>
<reference evidence="1" key="2">
    <citation type="submission" date="2020-09" db="EMBL/GenBank/DDBJ databases">
        <title>Reference genome assembly for Australian Ascochyta lentis isolate Al4.</title>
        <authorList>
            <person name="Lee R.C."/>
            <person name="Farfan-Caceres L.M."/>
            <person name="Debler J.W."/>
            <person name="Williams A.H."/>
            <person name="Henares B.M."/>
        </authorList>
    </citation>
    <scope>NUCLEOTIDE SEQUENCE</scope>
    <source>
        <strain evidence="1">Al4</strain>
    </source>
</reference>